<dbReference type="EMBL" id="KL660113">
    <property type="protein sequence ID" value="KFA67622.1"/>
    <property type="molecule type" value="Genomic_DNA"/>
</dbReference>
<evidence type="ECO:0000256" key="2">
    <source>
        <dbReference type="SAM" id="Phobius"/>
    </source>
</evidence>
<accession>A0A084QUI7</accession>
<organism evidence="3 4">
    <name type="scientific">Stachybotrys chlorohalonatus (strain IBT 40285)</name>
    <dbReference type="NCBI Taxonomy" id="1283841"/>
    <lineage>
        <taxon>Eukaryota</taxon>
        <taxon>Fungi</taxon>
        <taxon>Dikarya</taxon>
        <taxon>Ascomycota</taxon>
        <taxon>Pezizomycotina</taxon>
        <taxon>Sordariomycetes</taxon>
        <taxon>Hypocreomycetidae</taxon>
        <taxon>Hypocreales</taxon>
        <taxon>Stachybotryaceae</taxon>
        <taxon>Stachybotrys</taxon>
    </lineage>
</organism>
<feature type="transmembrane region" description="Helical" evidence="2">
    <location>
        <begin position="248"/>
        <end position="270"/>
    </location>
</feature>
<dbReference type="OrthoDB" id="5105067at2759"/>
<evidence type="ECO:0000313" key="4">
    <source>
        <dbReference type="Proteomes" id="UP000028524"/>
    </source>
</evidence>
<keyword evidence="2" id="KW-1133">Transmembrane helix</keyword>
<feature type="transmembrane region" description="Helical" evidence="2">
    <location>
        <begin position="211"/>
        <end position="236"/>
    </location>
</feature>
<feature type="region of interest" description="Disordered" evidence="1">
    <location>
        <begin position="143"/>
        <end position="196"/>
    </location>
</feature>
<feature type="compositionally biased region" description="Polar residues" evidence="1">
    <location>
        <begin position="1"/>
        <end position="24"/>
    </location>
</feature>
<proteinExistence type="predicted"/>
<feature type="compositionally biased region" description="Basic residues" evidence="1">
    <location>
        <begin position="163"/>
        <end position="176"/>
    </location>
</feature>
<protein>
    <submittedName>
        <fullName evidence="3">Uncharacterized protein</fullName>
    </submittedName>
</protein>
<evidence type="ECO:0000313" key="3">
    <source>
        <dbReference type="EMBL" id="KFA67622.1"/>
    </source>
</evidence>
<keyword evidence="2" id="KW-0472">Membrane</keyword>
<dbReference type="AlphaFoldDB" id="A0A084QUI7"/>
<sequence>MAEVNDSNTSSTLRSTSPTDNTLMGNPETVANPRRWDTAYVSTAQPRPSKKDSPLAYAAWNRSRNMQPVPESSEEDFQGFAGEAEQTIMGARVRYDWTGAQWLEDSDDSNGNGSEGLKTVVGAERPENLGELRMVQAQLGDLSDTLTSPTGQASPVHEPSGDRRHKKQRSPSRRRTFSNDGTIVPRRSPSVPSDDVTLSPPKEARWFVNSVLHALLLVLQCVVSVGLFSVLVWSAFATWEKTDSEFFGWLYPLTMPFAGATVISCFFTLFRHEVQDLCNMMLLWLQSIIFLFAMLTWLTVWILSTCESDHYIRGVLMGSAACLWGVCLLGLLRAVVVLVAQDMASRDEDMEARWAYRDDRLVPREGETRYGTFVRRRREEGMTGVPGNYAFLH</sequence>
<gene>
    <name evidence="3" type="ORF">S40285_04958</name>
</gene>
<feature type="transmembrane region" description="Helical" evidence="2">
    <location>
        <begin position="315"/>
        <end position="340"/>
    </location>
</feature>
<dbReference type="HOGENOM" id="CLU_702432_0_0_1"/>
<keyword evidence="4" id="KW-1185">Reference proteome</keyword>
<name>A0A084QUI7_STAC4</name>
<reference evidence="3 4" key="1">
    <citation type="journal article" date="2014" name="BMC Genomics">
        <title>Comparative genome sequencing reveals chemotype-specific gene clusters in the toxigenic black mold Stachybotrys.</title>
        <authorList>
            <person name="Semeiks J."/>
            <person name="Borek D."/>
            <person name="Otwinowski Z."/>
            <person name="Grishin N.V."/>
        </authorList>
    </citation>
    <scope>NUCLEOTIDE SEQUENCE [LARGE SCALE GENOMIC DNA]</scope>
    <source>
        <strain evidence="3 4">IBT 40285</strain>
    </source>
</reference>
<evidence type="ECO:0000256" key="1">
    <source>
        <dbReference type="SAM" id="MobiDB-lite"/>
    </source>
</evidence>
<feature type="region of interest" description="Disordered" evidence="1">
    <location>
        <begin position="1"/>
        <end position="53"/>
    </location>
</feature>
<dbReference type="InParanoid" id="A0A084QUI7"/>
<feature type="transmembrane region" description="Helical" evidence="2">
    <location>
        <begin position="282"/>
        <end position="303"/>
    </location>
</feature>
<dbReference type="Proteomes" id="UP000028524">
    <property type="component" value="Unassembled WGS sequence"/>
</dbReference>
<keyword evidence="2" id="KW-0812">Transmembrane</keyword>
<feature type="compositionally biased region" description="Polar residues" evidence="1">
    <location>
        <begin position="144"/>
        <end position="153"/>
    </location>
</feature>